<evidence type="ECO:0000313" key="1">
    <source>
        <dbReference type="EMBL" id="OHE92372.1"/>
    </source>
</evidence>
<name>A0A1G4ATJ4_9PEZI</name>
<evidence type="ECO:0000313" key="2">
    <source>
        <dbReference type="Proteomes" id="UP000176998"/>
    </source>
</evidence>
<keyword evidence="2" id="KW-1185">Reference proteome</keyword>
<dbReference type="Proteomes" id="UP000176998">
    <property type="component" value="Unassembled WGS sequence"/>
</dbReference>
<proteinExistence type="predicted"/>
<dbReference type="GeneID" id="34565430"/>
<comment type="caution">
    <text evidence="1">The sequence shown here is derived from an EMBL/GenBank/DDBJ whole genome shotgun (WGS) entry which is preliminary data.</text>
</comment>
<gene>
    <name evidence="1" type="ORF">CORC01_12299</name>
</gene>
<protein>
    <submittedName>
        <fullName evidence="1">Uncharacterized protein</fullName>
    </submittedName>
</protein>
<sequence>MRFNVHEIPALQWFFSLPAFPAASDTKNENLEVRMDSHYPIFIASKGEADPLLKKQNVGHLLRLGVKPLIQSAYQTPSLSPAQHR</sequence>
<dbReference type="RefSeq" id="XP_022469541.1">
    <property type="nucleotide sequence ID" value="XM_022623920.1"/>
</dbReference>
<dbReference type="EMBL" id="MJBS01000149">
    <property type="protein sequence ID" value="OHE92372.1"/>
    <property type="molecule type" value="Genomic_DNA"/>
</dbReference>
<reference evidence="1 2" key="1">
    <citation type="submission" date="2016-09" db="EMBL/GenBank/DDBJ databases">
        <authorList>
            <person name="Capua I."/>
            <person name="De Benedictis P."/>
            <person name="Joannis T."/>
            <person name="Lombin L.H."/>
            <person name="Cattoli G."/>
        </authorList>
    </citation>
    <scope>NUCLEOTIDE SEQUENCE [LARGE SCALE GENOMIC DNA]</scope>
    <source>
        <strain evidence="1 2">IMI 309357</strain>
    </source>
</reference>
<accession>A0A1G4ATJ4</accession>
<dbReference type="AlphaFoldDB" id="A0A1G4ATJ4"/>
<organism evidence="1 2">
    <name type="scientific">Colletotrichum orchidophilum</name>
    <dbReference type="NCBI Taxonomy" id="1209926"/>
    <lineage>
        <taxon>Eukaryota</taxon>
        <taxon>Fungi</taxon>
        <taxon>Dikarya</taxon>
        <taxon>Ascomycota</taxon>
        <taxon>Pezizomycotina</taxon>
        <taxon>Sordariomycetes</taxon>
        <taxon>Hypocreomycetidae</taxon>
        <taxon>Glomerellales</taxon>
        <taxon>Glomerellaceae</taxon>
        <taxon>Colletotrichum</taxon>
    </lineage>
</organism>